<keyword evidence="1" id="KW-1133">Transmembrane helix</keyword>
<dbReference type="EMBL" id="FQUC01000003">
    <property type="protein sequence ID" value="SHF00980.1"/>
    <property type="molecule type" value="Genomic_DNA"/>
</dbReference>
<proteinExistence type="predicted"/>
<evidence type="ECO:0000313" key="2">
    <source>
        <dbReference type="EMBL" id="SHF00980.1"/>
    </source>
</evidence>
<dbReference type="AlphaFoldDB" id="A0A1M4Y5M9"/>
<reference evidence="3" key="1">
    <citation type="submission" date="2016-11" db="EMBL/GenBank/DDBJ databases">
        <authorList>
            <person name="Varghese N."/>
            <person name="Submissions S."/>
        </authorList>
    </citation>
    <scope>NUCLEOTIDE SEQUENCE [LARGE SCALE GENOMIC DNA]</scope>
    <source>
        <strain evidence="3">DSM 27370</strain>
    </source>
</reference>
<keyword evidence="1" id="KW-0472">Membrane</keyword>
<dbReference type="STRING" id="1346286.SAMN05444362_10379"/>
<dbReference type="Proteomes" id="UP000184480">
    <property type="component" value="Unassembled WGS sequence"/>
</dbReference>
<keyword evidence="1" id="KW-0812">Transmembrane</keyword>
<feature type="transmembrane region" description="Helical" evidence="1">
    <location>
        <begin position="12"/>
        <end position="34"/>
    </location>
</feature>
<protein>
    <submittedName>
        <fullName evidence="2">Uncharacterized protein</fullName>
    </submittedName>
</protein>
<gene>
    <name evidence="2" type="ORF">SAMN05444362_10379</name>
</gene>
<keyword evidence="3" id="KW-1185">Reference proteome</keyword>
<name>A0A1M4Y5M9_9BACT</name>
<evidence type="ECO:0000313" key="3">
    <source>
        <dbReference type="Proteomes" id="UP000184480"/>
    </source>
</evidence>
<sequence length="43" mass="4811">MDELHGIKIKSIFGIILYLGLFSDFIIGISKMLVNGRDENISV</sequence>
<evidence type="ECO:0000256" key="1">
    <source>
        <dbReference type="SAM" id="Phobius"/>
    </source>
</evidence>
<organism evidence="2 3">
    <name type="scientific">Dysgonomonas macrotermitis</name>
    <dbReference type="NCBI Taxonomy" id="1346286"/>
    <lineage>
        <taxon>Bacteria</taxon>
        <taxon>Pseudomonadati</taxon>
        <taxon>Bacteroidota</taxon>
        <taxon>Bacteroidia</taxon>
        <taxon>Bacteroidales</taxon>
        <taxon>Dysgonomonadaceae</taxon>
        <taxon>Dysgonomonas</taxon>
    </lineage>
</organism>
<accession>A0A1M4Y5M9</accession>